<dbReference type="GO" id="GO:0005576">
    <property type="term" value="C:extracellular region"/>
    <property type="evidence" value="ECO:0007669"/>
    <property type="project" value="UniProtKB-SubCell"/>
</dbReference>
<reference evidence="9" key="1">
    <citation type="journal article" date="2016" name="Insect Biochem. Mol. Biol.">
        <title>Multifaceted biological insights from a draft genome sequence of the tobacco hornworm moth, Manduca sexta.</title>
        <authorList>
            <person name="Kanost M.R."/>
            <person name="Arrese E.L."/>
            <person name="Cao X."/>
            <person name="Chen Y.R."/>
            <person name="Chellapilla S."/>
            <person name="Goldsmith M.R."/>
            <person name="Grosse-Wilde E."/>
            <person name="Heckel D.G."/>
            <person name="Herndon N."/>
            <person name="Jiang H."/>
            <person name="Papanicolaou A."/>
            <person name="Qu J."/>
            <person name="Soulages J.L."/>
            <person name="Vogel H."/>
            <person name="Walters J."/>
            <person name="Waterhouse R.M."/>
            <person name="Ahn S.J."/>
            <person name="Almeida F.C."/>
            <person name="An C."/>
            <person name="Aqrawi P."/>
            <person name="Bretschneider A."/>
            <person name="Bryant W.B."/>
            <person name="Bucks S."/>
            <person name="Chao H."/>
            <person name="Chevignon G."/>
            <person name="Christen J.M."/>
            <person name="Clarke D.F."/>
            <person name="Dittmer N.T."/>
            <person name="Ferguson L.C.F."/>
            <person name="Garavelou S."/>
            <person name="Gordon K.H.J."/>
            <person name="Gunaratna R.T."/>
            <person name="Han Y."/>
            <person name="Hauser F."/>
            <person name="He Y."/>
            <person name="Heidel-Fischer H."/>
            <person name="Hirsh A."/>
            <person name="Hu Y."/>
            <person name="Jiang H."/>
            <person name="Kalra D."/>
            <person name="Klinner C."/>
            <person name="Konig C."/>
            <person name="Kovar C."/>
            <person name="Kroll A.R."/>
            <person name="Kuwar S.S."/>
            <person name="Lee S.L."/>
            <person name="Lehman R."/>
            <person name="Li K."/>
            <person name="Li Z."/>
            <person name="Liang H."/>
            <person name="Lovelace S."/>
            <person name="Lu Z."/>
            <person name="Mansfield J.H."/>
            <person name="McCulloch K.J."/>
            <person name="Mathew T."/>
            <person name="Morton B."/>
            <person name="Muzny D.M."/>
            <person name="Neunemann D."/>
            <person name="Ongeri F."/>
            <person name="Pauchet Y."/>
            <person name="Pu L.L."/>
            <person name="Pyrousis I."/>
            <person name="Rao X.J."/>
            <person name="Redding A."/>
            <person name="Roesel C."/>
            <person name="Sanchez-Gracia A."/>
            <person name="Schaack S."/>
            <person name="Shukla A."/>
            <person name="Tetreau G."/>
            <person name="Wang Y."/>
            <person name="Xiong G.H."/>
            <person name="Traut W."/>
            <person name="Walsh T.K."/>
            <person name="Worley K.C."/>
            <person name="Wu D."/>
            <person name="Wu W."/>
            <person name="Wu Y.Q."/>
            <person name="Zhang X."/>
            <person name="Zou Z."/>
            <person name="Zucker H."/>
            <person name="Briscoe A.D."/>
            <person name="Burmester T."/>
            <person name="Clem R.J."/>
            <person name="Feyereisen R."/>
            <person name="Grimmelikhuijzen C.J.P."/>
            <person name="Hamodrakas S.J."/>
            <person name="Hansson B.S."/>
            <person name="Huguet E."/>
            <person name="Jermiin L.S."/>
            <person name="Lan Q."/>
            <person name="Lehman H.K."/>
            <person name="Lorenzen M."/>
            <person name="Merzendorfer H."/>
            <person name="Michalopoulos I."/>
            <person name="Morton D.B."/>
            <person name="Muthukrishnan S."/>
            <person name="Oakeshott J.G."/>
            <person name="Palmer W."/>
            <person name="Park Y."/>
            <person name="Passarelli A.L."/>
            <person name="Rozas J."/>
            <person name="Schwartz L.M."/>
            <person name="Smith W."/>
            <person name="Southgate A."/>
            <person name="Vilcinskas A."/>
            <person name="Vogt R."/>
            <person name="Wang P."/>
            <person name="Werren J."/>
            <person name="Yu X.Q."/>
            <person name="Zhou J.J."/>
            <person name="Brown S.J."/>
            <person name="Scherer S.E."/>
            <person name="Richards S."/>
            <person name="Blissard G.W."/>
        </authorList>
    </citation>
    <scope>NUCLEOTIDE SEQUENCE</scope>
</reference>
<evidence type="ECO:0000313" key="9">
    <source>
        <dbReference type="EMBL" id="KAG6458973.1"/>
    </source>
</evidence>
<evidence type="ECO:0000259" key="8">
    <source>
        <dbReference type="PROSITE" id="PS50835"/>
    </source>
</evidence>
<feature type="domain" description="Ig-like" evidence="8">
    <location>
        <begin position="49"/>
        <end position="141"/>
    </location>
</feature>
<proteinExistence type="predicted"/>
<keyword evidence="4" id="KW-0677">Repeat</keyword>
<name>A0A922CV19_MANSE</name>
<keyword evidence="2" id="KW-0964">Secreted</keyword>
<dbReference type="CDD" id="cd00096">
    <property type="entry name" value="Ig"/>
    <property type="match status" value="1"/>
</dbReference>
<dbReference type="Proteomes" id="UP000791440">
    <property type="component" value="Unassembled WGS sequence"/>
</dbReference>
<dbReference type="InterPro" id="IPR036179">
    <property type="entry name" value="Ig-like_dom_sf"/>
</dbReference>
<dbReference type="OrthoDB" id="6138780at2759"/>
<dbReference type="SMART" id="SM00408">
    <property type="entry name" value="IGc2"/>
    <property type="match status" value="2"/>
</dbReference>
<feature type="domain" description="Ig-like" evidence="8">
    <location>
        <begin position="163"/>
        <end position="249"/>
    </location>
</feature>
<evidence type="ECO:0000313" key="10">
    <source>
        <dbReference type="Proteomes" id="UP000791440"/>
    </source>
</evidence>
<comment type="caution">
    <text evidence="9">The sequence shown here is derived from an EMBL/GenBank/DDBJ whole genome shotgun (WGS) entry which is preliminary data.</text>
</comment>
<dbReference type="InterPro" id="IPR003599">
    <property type="entry name" value="Ig_sub"/>
</dbReference>
<sequence length="254" mass="27689">MYLVPLFAVALLGSCRCANVNKHMKLLEIDNSIESNGATKSSSGARKFLSITQKPKASYAHASGTALELTCEAVGAPAPSVHWFKNDAPVYEYDIESNELIDSNPTSVARITSTLLVSRTVSEDVYTCVVTSGVKIARAITLVYSTDGSTDLSERLKLYPLKPRIVVSYKVYVDTIGNNIVLPCRVKGHPRPHVTWLDNKGAVIKKDPRMKVLRSGELVISSLRWADMGEYSCRATNAFGSQLANTFVYPAKAG</sequence>
<evidence type="ECO:0000256" key="2">
    <source>
        <dbReference type="ARBA" id="ARBA00022525"/>
    </source>
</evidence>
<accession>A0A922CV19</accession>
<gene>
    <name evidence="9" type="ORF">O3G_MSEX011147</name>
</gene>
<comment type="subcellular location">
    <subcellularLocation>
        <location evidence="1">Secreted</location>
    </subcellularLocation>
</comment>
<keyword evidence="10" id="KW-1185">Reference proteome</keyword>
<dbReference type="PROSITE" id="PS50835">
    <property type="entry name" value="IG_LIKE"/>
    <property type="match status" value="2"/>
</dbReference>
<dbReference type="FunFam" id="2.60.40.10:FF:001749">
    <property type="entry name" value="Neural/ectodermal development factor IMP-L2"/>
    <property type="match status" value="1"/>
</dbReference>
<dbReference type="PANTHER" id="PTHR12231">
    <property type="entry name" value="CTX-RELATED TYPE I TRANSMEMBRANE PROTEIN"/>
    <property type="match status" value="1"/>
</dbReference>
<evidence type="ECO:0000256" key="5">
    <source>
        <dbReference type="ARBA" id="ARBA00023157"/>
    </source>
</evidence>
<protein>
    <recommendedName>
        <fullName evidence="8">Ig-like domain-containing protein</fullName>
    </recommendedName>
</protein>
<reference evidence="9" key="2">
    <citation type="submission" date="2020-12" db="EMBL/GenBank/DDBJ databases">
        <authorList>
            <person name="Kanost M."/>
        </authorList>
    </citation>
    <scope>NUCLEOTIDE SEQUENCE</scope>
</reference>
<evidence type="ECO:0000256" key="7">
    <source>
        <dbReference type="SAM" id="SignalP"/>
    </source>
</evidence>
<dbReference type="EMBL" id="JH668603">
    <property type="protein sequence ID" value="KAG6458973.1"/>
    <property type="molecule type" value="Genomic_DNA"/>
</dbReference>
<keyword evidence="5" id="KW-1015">Disulfide bond</keyword>
<dbReference type="Pfam" id="PF07679">
    <property type="entry name" value="I-set"/>
    <property type="match status" value="1"/>
</dbReference>
<keyword evidence="6" id="KW-0393">Immunoglobulin domain</keyword>
<dbReference type="PANTHER" id="PTHR12231:SF253">
    <property type="entry name" value="DPR-INTERACTING PROTEIN ETA, ISOFORM B-RELATED"/>
    <property type="match status" value="1"/>
</dbReference>
<dbReference type="SMART" id="SM00409">
    <property type="entry name" value="IG"/>
    <property type="match status" value="2"/>
</dbReference>
<feature type="chain" id="PRO_5038001533" description="Ig-like domain-containing protein" evidence="7">
    <location>
        <begin position="18"/>
        <end position="254"/>
    </location>
</feature>
<feature type="signal peptide" evidence="7">
    <location>
        <begin position="1"/>
        <end position="17"/>
    </location>
</feature>
<evidence type="ECO:0000256" key="3">
    <source>
        <dbReference type="ARBA" id="ARBA00022729"/>
    </source>
</evidence>
<dbReference type="Gene3D" id="2.60.40.10">
    <property type="entry name" value="Immunoglobulins"/>
    <property type="match status" value="2"/>
</dbReference>
<dbReference type="InterPro" id="IPR013783">
    <property type="entry name" value="Ig-like_fold"/>
</dbReference>
<dbReference type="Pfam" id="PF13927">
    <property type="entry name" value="Ig_3"/>
    <property type="match status" value="1"/>
</dbReference>
<evidence type="ECO:0000256" key="4">
    <source>
        <dbReference type="ARBA" id="ARBA00022737"/>
    </source>
</evidence>
<evidence type="ECO:0000256" key="6">
    <source>
        <dbReference type="ARBA" id="ARBA00023319"/>
    </source>
</evidence>
<evidence type="ECO:0000256" key="1">
    <source>
        <dbReference type="ARBA" id="ARBA00004613"/>
    </source>
</evidence>
<dbReference type="InterPro" id="IPR003598">
    <property type="entry name" value="Ig_sub2"/>
</dbReference>
<dbReference type="SUPFAM" id="SSF48726">
    <property type="entry name" value="Immunoglobulin"/>
    <property type="match status" value="2"/>
</dbReference>
<keyword evidence="3 7" id="KW-0732">Signal</keyword>
<dbReference type="AlphaFoldDB" id="A0A922CV19"/>
<dbReference type="InterPro" id="IPR051170">
    <property type="entry name" value="Neural/epithelial_adhesion"/>
</dbReference>
<dbReference type="InterPro" id="IPR007110">
    <property type="entry name" value="Ig-like_dom"/>
</dbReference>
<organism evidence="9 10">
    <name type="scientific">Manduca sexta</name>
    <name type="common">Tobacco hawkmoth</name>
    <name type="synonym">Tobacco hornworm</name>
    <dbReference type="NCBI Taxonomy" id="7130"/>
    <lineage>
        <taxon>Eukaryota</taxon>
        <taxon>Metazoa</taxon>
        <taxon>Ecdysozoa</taxon>
        <taxon>Arthropoda</taxon>
        <taxon>Hexapoda</taxon>
        <taxon>Insecta</taxon>
        <taxon>Pterygota</taxon>
        <taxon>Neoptera</taxon>
        <taxon>Endopterygota</taxon>
        <taxon>Lepidoptera</taxon>
        <taxon>Glossata</taxon>
        <taxon>Ditrysia</taxon>
        <taxon>Bombycoidea</taxon>
        <taxon>Sphingidae</taxon>
        <taxon>Sphinginae</taxon>
        <taxon>Sphingini</taxon>
        <taxon>Manduca</taxon>
    </lineage>
</organism>
<dbReference type="InterPro" id="IPR013098">
    <property type="entry name" value="Ig_I-set"/>
</dbReference>